<evidence type="ECO:0000313" key="1">
    <source>
        <dbReference type="EMBL" id="KAG6117243.1"/>
    </source>
</evidence>
<sequence>MLRLPGIECREPVPPRYRAKSAPYGTYGDENPAIRTQPQITHTRPDNLIMKFLNSILTLAAMASTTQACHCRTSIYGLAYYATATCCLRTGGTMSVFICPSGPLGNGIRLEAFRNCCEEMLFTTACDD</sequence>
<evidence type="ECO:0000313" key="2">
    <source>
        <dbReference type="Proteomes" id="UP000732380"/>
    </source>
</evidence>
<comment type="caution">
    <text evidence="1">The sequence shown here is derived from an EMBL/GenBank/DDBJ whole genome shotgun (WGS) entry which is preliminary data.</text>
</comment>
<dbReference type="AlphaFoldDB" id="A0A9P7Q0I4"/>
<protein>
    <submittedName>
        <fullName evidence="1">Uncharacterized protein</fullName>
    </submittedName>
</protein>
<reference evidence="1 2" key="1">
    <citation type="journal article" date="2020" name="bioRxiv">
        <title>Whole genome comparisons of ergot fungi reveals the divergence and evolution of species within the genus Claviceps are the result of varying mechanisms driving genome evolution and host range expansion.</title>
        <authorList>
            <person name="Wyka S.A."/>
            <person name="Mondo S.J."/>
            <person name="Liu M."/>
            <person name="Dettman J."/>
            <person name="Nalam V."/>
            <person name="Broders K.D."/>
        </authorList>
    </citation>
    <scope>NUCLEOTIDE SEQUENCE [LARGE SCALE GENOMIC DNA]</scope>
    <source>
        <strain evidence="1 2">LM576</strain>
    </source>
</reference>
<keyword evidence="2" id="KW-1185">Reference proteome</keyword>
<gene>
    <name evidence="1" type="ORF">E4U13_001238</name>
</gene>
<accession>A0A9P7Q0I4</accession>
<dbReference type="EMBL" id="SRQM01000146">
    <property type="protein sequence ID" value="KAG6117243.1"/>
    <property type="molecule type" value="Genomic_DNA"/>
</dbReference>
<organism evidence="1 2">
    <name type="scientific">Claviceps humidiphila</name>
    <dbReference type="NCBI Taxonomy" id="1294629"/>
    <lineage>
        <taxon>Eukaryota</taxon>
        <taxon>Fungi</taxon>
        <taxon>Dikarya</taxon>
        <taxon>Ascomycota</taxon>
        <taxon>Pezizomycotina</taxon>
        <taxon>Sordariomycetes</taxon>
        <taxon>Hypocreomycetidae</taxon>
        <taxon>Hypocreales</taxon>
        <taxon>Clavicipitaceae</taxon>
        <taxon>Claviceps</taxon>
    </lineage>
</organism>
<proteinExistence type="predicted"/>
<dbReference type="Proteomes" id="UP000732380">
    <property type="component" value="Unassembled WGS sequence"/>
</dbReference>
<name>A0A9P7Q0I4_9HYPO</name>